<organism evidence="2 3">
    <name type="scientific">Duncaniella dubosii</name>
    <dbReference type="NCBI Taxonomy" id="2518971"/>
    <lineage>
        <taxon>Bacteria</taxon>
        <taxon>Pseudomonadati</taxon>
        <taxon>Bacteroidota</taxon>
        <taxon>Bacteroidia</taxon>
        <taxon>Bacteroidales</taxon>
        <taxon>Muribaculaceae</taxon>
        <taxon>Duncaniella</taxon>
    </lineage>
</organism>
<evidence type="ECO:0000256" key="1">
    <source>
        <dbReference type="SAM" id="SignalP"/>
    </source>
</evidence>
<proteinExistence type="predicted"/>
<reference evidence="3" key="1">
    <citation type="submission" date="2019-02" db="EMBL/GenBank/DDBJ databases">
        <title>Isolation and identification of novel species under the genus Muribaculum.</title>
        <authorList>
            <person name="Miyake S."/>
            <person name="Ding Y."/>
            <person name="Low A."/>
            <person name="Soh M."/>
            <person name="Seedorf H."/>
        </authorList>
    </citation>
    <scope>NUCLEOTIDE SEQUENCE [LARGE SCALE GENOMIC DNA]</scope>
    <source>
        <strain evidence="3">H5</strain>
    </source>
</reference>
<keyword evidence="1" id="KW-0732">Signal</keyword>
<accession>A0A4P7W270</accession>
<dbReference type="KEGG" id="ddb:E7747_06835"/>
<sequence length="218" mass="24216">MGRILLSLMLLIAGFTAFGAENESQLTIKTNVDSVSTGELQQAMSRNIFAEFFGPSFGVGLGFDSRFRPGSVFGYRVGLSFTSGSLSYDDDYNYWRDMEFKGICIPLEVNAILGSGKSKFEVGVGIVPSLLKRNEWKVSGEWIWDEETGEVISSPESSFRQVTRPNILGLINMGYRYQRSTGFFMRIGLTAFIGAWDCSPIDGVILLPNLSLGYTIRY</sequence>
<feature type="signal peptide" evidence="1">
    <location>
        <begin position="1"/>
        <end position="19"/>
    </location>
</feature>
<protein>
    <recommendedName>
        <fullName evidence="4">Outer membrane protein beta-barrel domain-containing protein</fullName>
    </recommendedName>
</protein>
<evidence type="ECO:0000313" key="3">
    <source>
        <dbReference type="Proteomes" id="UP000297149"/>
    </source>
</evidence>
<evidence type="ECO:0008006" key="4">
    <source>
        <dbReference type="Google" id="ProtNLM"/>
    </source>
</evidence>
<dbReference type="Proteomes" id="UP000297149">
    <property type="component" value="Chromosome"/>
</dbReference>
<evidence type="ECO:0000313" key="2">
    <source>
        <dbReference type="EMBL" id="QCD42013.1"/>
    </source>
</evidence>
<name>A0A4P7W270_9BACT</name>
<dbReference type="RefSeq" id="WP_136414938.1">
    <property type="nucleotide sequence ID" value="NZ_CP039396.1"/>
</dbReference>
<dbReference type="AlphaFoldDB" id="A0A4P7W270"/>
<gene>
    <name evidence="2" type="ORF">E7747_06835</name>
</gene>
<dbReference type="EMBL" id="CP039396">
    <property type="protein sequence ID" value="QCD42013.1"/>
    <property type="molecule type" value="Genomic_DNA"/>
</dbReference>
<feature type="chain" id="PRO_5020317900" description="Outer membrane protein beta-barrel domain-containing protein" evidence="1">
    <location>
        <begin position="20"/>
        <end position="218"/>
    </location>
</feature>
<keyword evidence="3" id="KW-1185">Reference proteome</keyword>